<gene>
    <name evidence="2" type="ORF">JHL22_04970</name>
</gene>
<proteinExistence type="predicted"/>
<accession>A0ABS1E9U3</accession>
<dbReference type="RefSeq" id="WP_200234563.1">
    <property type="nucleotide sequence ID" value="NZ_JAENGP010000004.1"/>
</dbReference>
<name>A0ABS1E9U3_9BURK</name>
<dbReference type="InterPro" id="IPR010064">
    <property type="entry name" value="HK97-gp10_tail"/>
</dbReference>
<comment type="caution">
    <text evidence="2">The sequence shown here is derived from an EMBL/GenBank/DDBJ whole genome shotgun (WGS) entry which is preliminary data.</text>
</comment>
<evidence type="ECO:0000313" key="3">
    <source>
        <dbReference type="Proteomes" id="UP000635316"/>
    </source>
</evidence>
<dbReference type="EMBL" id="JAENGP010000004">
    <property type="protein sequence ID" value="MBK1780562.1"/>
    <property type="molecule type" value="Genomic_DNA"/>
</dbReference>
<reference evidence="2 3" key="1">
    <citation type="submission" date="2020-12" db="EMBL/GenBank/DDBJ databases">
        <authorList>
            <person name="Lu T."/>
            <person name="Wang Q."/>
            <person name="Han X."/>
        </authorList>
    </citation>
    <scope>NUCLEOTIDE SEQUENCE [LARGE SCALE GENOMIC DNA]</scope>
    <source>
        <strain evidence="2 3">WQ 585</strain>
    </source>
</reference>
<dbReference type="NCBIfam" id="TIGR01725">
    <property type="entry name" value="phge_HK97_gp10"/>
    <property type="match status" value="1"/>
</dbReference>
<keyword evidence="3" id="KW-1185">Reference proteome</keyword>
<protein>
    <recommendedName>
        <fullName evidence="4">HK97 gp10 family phage protein</fullName>
    </recommendedName>
</protein>
<evidence type="ECO:0000313" key="2">
    <source>
        <dbReference type="EMBL" id="MBK1780562.1"/>
    </source>
</evidence>
<feature type="region of interest" description="Disordered" evidence="1">
    <location>
        <begin position="46"/>
        <end position="77"/>
    </location>
</feature>
<sequence>MSGPRAKIVGVEKLQRNLRKFGLNMDDEIKDSVKITAEEVKTAAIKSISRNSRGAKSGGRWTSAPGKPPNSDSGDLVRSMRTDLKGLSGFVGSDLLYSIFLEYGTVNMKARPFLRKSLRGRRSAWNKRLKEISKKAASKVGK</sequence>
<organism evidence="2 3">
    <name type="scientific">Advenella mandrilli</name>
    <dbReference type="NCBI Taxonomy" id="2800330"/>
    <lineage>
        <taxon>Bacteria</taxon>
        <taxon>Pseudomonadati</taxon>
        <taxon>Pseudomonadota</taxon>
        <taxon>Betaproteobacteria</taxon>
        <taxon>Burkholderiales</taxon>
        <taxon>Alcaligenaceae</taxon>
    </lineage>
</organism>
<evidence type="ECO:0000256" key="1">
    <source>
        <dbReference type="SAM" id="MobiDB-lite"/>
    </source>
</evidence>
<dbReference type="Proteomes" id="UP000635316">
    <property type="component" value="Unassembled WGS sequence"/>
</dbReference>
<evidence type="ECO:0008006" key="4">
    <source>
        <dbReference type="Google" id="ProtNLM"/>
    </source>
</evidence>